<evidence type="ECO:0000256" key="2">
    <source>
        <dbReference type="SAM" id="MobiDB-lite"/>
    </source>
</evidence>
<protein>
    <submittedName>
        <fullName evidence="3">Uncharacterized protein</fullName>
    </submittedName>
</protein>
<reference evidence="3 4" key="1">
    <citation type="journal article" date="2018" name="Proc. Natl. Acad. Sci. U.S.A.">
        <title>Draft genome sequence of Camellia sinensis var. sinensis provides insights into the evolution of the tea genome and tea quality.</title>
        <authorList>
            <person name="Wei C."/>
            <person name="Yang H."/>
            <person name="Wang S."/>
            <person name="Zhao J."/>
            <person name="Liu C."/>
            <person name="Gao L."/>
            <person name="Xia E."/>
            <person name="Lu Y."/>
            <person name="Tai Y."/>
            <person name="She G."/>
            <person name="Sun J."/>
            <person name="Cao H."/>
            <person name="Tong W."/>
            <person name="Gao Q."/>
            <person name="Li Y."/>
            <person name="Deng W."/>
            <person name="Jiang X."/>
            <person name="Wang W."/>
            <person name="Chen Q."/>
            <person name="Zhang S."/>
            <person name="Li H."/>
            <person name="Wu J."/>
            <person name="Wang P."/>
            <person name="Li P."/>
            <person name="Shi C."/>
            <person name="Zheng F."/>
            <person name="Jian J."/>
            <person name="Huang B."/>
            <person name="Shan D."/>
            <person name="Shi M."/>
            <person name="Fang C."/>
            <person name="Yue Y."/>
            <person name="Li F."/>
            <person name="Li D."/>
            <person name="Wei S."/>
            <person name="Han B."/>
            <person name="Jiang C."/>
            <person name="Yin Y."/>
            <person name="Xia T."/>
            <person name="Zhang Z."/>
            <person name="Bennetzen J.L."/>
            <person name="Zhao S."/>
            <person name="Wan X."/>
        </authorList>
    </citation>
    <scope>NUCLEOTIDE SEQUENCE [LARGE SCALE GENOMIC DNA]</scope>
    <source>
        <strain evidence="4">cv. Shuchazao</strain>
        <tissue evidence="3">Leaf</tissue>
    </source>
</reference>
<dbReference type="EMBL" id="SDRB02003544">
    <property type="protein sequence ID" value="THG17407.1"/>
    <property type="molecule type" value="Genomic_DNA"/>
</dbReference>
<sequence>MATQDQPITEASMNISLAKCLELPQFNQFRTQRAGSDPISNHTPTDQSIVDECYKKAIRELKSIREDLKFIKNASEQLKEYKAHFADEIETASKKFKSLEDEFNHTARISPRDTNKMVGINKDISEFQKEVKKLKLQITDEAAKRLTGSLSWSDKISSTSRKPPRSSRGSRLMLAIRSKPP</sequence>
<evidence type="ECO:0000256" key="1">
    <source>
        <dbReference type="SAM" id="Coils"/>
    </source>
</evidence>
<evidence type="ECO:0000313" key="4">
    <source>
        <dbReference type="Proteomes" id="UP000306102"/>
    </source>
</evidence>
<gene>
    <name evidence="3" type="ORF">TEA_029780</name>
</gene>
<keyword evidence="1" id="KW-0175">Coiled coil</keyword>
<keyword evidence="4" id="KW-1185">Reference proteome</keyword>
<feature type="compositionally biased region" description="Low complexity" evidence="2">
    <location>
        <begin position="157"/>
        <end position="171"/>
    </location>
</feature>
<accession>A0A4V3WPR2</accession>
<dbReference type="Proteomes" id="UP000306102">
    <property type="component" value="Unassembled WGS sequence"/>
</dbReference>
<dbReference type="AlphaFoldDB" id="A0A4V3WPR2"/>
<comment type="caution">
    <text evidence="3">The sequence shown here is derived from an EMBL/GenBank/DDBJ whole genome shotgun (WGS) entry which is preliminary data.</text>
</comment>
<evidence type="ECO:0000313" key="3">
    <source>
        <dbReference type="EMBL" id="THG17407.1"/>
    </source>
</evidence>
<name>A0A4V3WPR2_CAMSN</name>
<feature type="region of interest" description="Disordered" evidence="2">
    <location>
        <begin position="151"/>
        <end position="181"/>
    </location>
</feature>
<feature type="coiled-coil region" evidence="1">
    <location>
        <begin position="54"/>
        <end position="144"/>
    </location>
</feature>
<proteinExistence type="predicted"/>
<organism evidence="3 4">
    <name type="scientific">Camellia sinensis var. sinensis</name>
    <name type="common">China tea</name>
    <dbReference type="NCBI Taxonomy" id="542762"/>
    <lineage>
        <taxon>Eukaryota</taxon>
        <taxon>Viridiplantae</taxon>
        <taxon>Streptophyta</taxon>
        <taxon>Embryophyta</taxon>
        <taxon>Tracheophyta</taxon>
        <taxon>Spermatophyta</taxon>
        <taxon>Magnoliopsida</taxon>
        <taxon>eudicotyledons</taxon>
        <taxon>Gunneridae</taxon>
        <taxon>Pentapetalae</taxon>
        <taxon>asterids</taxon>
        <taxon>Ericales</taxon>
        <taxon>Theaceae</taxon>
        <taxon>Camellia</taxon>
    </lineage>
</organism>